<feature type="transmembrane region" description="Helical" evidence="1">
    <location>
        <begin position="295"/>
        <end position="316"/>
    </location>
</feature>
<dbReference type="Pfam" id="PF02405">
    <property type="entry name" value="MlaE"/>
    <property type="match status" value="1"/>
</dbReference>
<keyword evidence="1" id="KW-0812">Transmembrane</keyword>
<dbReference type="PANTHER" id="PTHR30188:SF3">
    <property type="entry name" value="ABC TRANSPORTER PERMEASE"/>
    <property type="match status" value="1"/>
</dbReference>
<dbReference type="NCBIfam" id="TIGR00056">
    <property type="entry name" value="MlaE family lipid ABC transporter permease subunit"/>
    <property type="match status" value="1"/>
</dbReference>
<keyword evidence="1" id="KW-1003">Cell membrane</keyword>
<organism evidence="2 3">
    <name type="scientific">Nitrincola tapanii</name>
    <dbReference type="NCBI Taxonomy" id="1708751"/>
    <lineage>
        <taxon>Bacteria</taxon>
        <taxon>Pseudomonadati</taxon>
        <taxon>Pseudomonadota</taxon>
        <taxon>Gammaproteobacteria</taxon>
        <taxon>Oceanospirillales</taxon>
        <taxon>Oceanospirillaceae</taxon>
        <taxon>Nitrincola</taxon>
    </lineage>
</organism>
<feature type="transmembrane region" description="Helical" evidence="1">
    <location>
        <begin position="154"/>
        <end position="178"/>
    </location>
</feature>
<accession>A0A5A9W0F8</accession>
<comment type="similarity">
    <text evidence="1">Belongs to the MlaE permease family.</text>
</comment>
<dbReference type="RefSeq" id="WP_149391852.1">
    <property type="nucleotide sequence ID" value="NZ_SMRS01000012.1"/>
</dbReference>
<dbReference type="GO" id="GO:0005548">
    <property type="term" value="F:phospholipid transporter activity"/>
    <property type="evidence" value="ECO:0007669"/>
    <property type="project" value="TreeGrafter"/>
</dbReference>
<dbReference type="PANTHER" id="PTHR30188">
    <property type="entry name" value="ABC TRANSPORTER PERMEASE PROTEIN-RELATED"/>
    <property type="match status" value="1"/>
</dbReference>
<keyword evidence="1" id="KW-0472">Membrane</keyword>
<keyword evidence="3" id="KW-1185">Reference proteome</keyword>
<dbReference type="InterPro" id="IPR003453">
    <property type="entry name" value="ABC_MlaE_roteobac"/>
</dbReference>
<name>A0A5A9W0F8_9GAMM</name>
<feature type="transmembrane region" description="Helical" evidence="1">
    <location>
        <begin position="198"/>
        <end position="217"/>
    </location>
</feature>
<evidence type="ECO:0000256" key="1">
    <source>
        <dbReference type="RuleBase" id="RU362044"/>
    </source>
</evidence>
<dbReference type="InterPro" id="IPR030802">
    <property type="entry name" value="Permease_MalE"/>
</dbReference>
<reference evidence="2 3" key="1">
    <citation type="submission" date="2019-03" db="EMBL/GenBank/DDBJ databases">
        <title>Nitrincola sp. nov. isolated from an Indian soda lake.</title>
        <authorList>
            <person name="Joshi A."/>
            <person name="Thite S.V."/>
            <person name="Joseph N."/>
            <person name="Dhotre D."/>
            <person name="Moorthy M."/>
            <person name="Shouche Y.S."/>
        </authorList>
    </citation>
    <scope>NUCLEOTIDE SEQUENCE [LARGE SCALE GENOMIC DNA]</scope>
    <source>
        <strain evidence="2 3">MEB193</strain>
    </source>
</reference>
<dbReference type="OrthoDB" id="9810518at2"/>
<evidence type="ECO:0000313" key="2">
    <source>
        <dbReference type="EMBL" id="KAA0873588.1"/>
    </source>
</evidence>
<comment type="caution">
    <text evidence="2">The sequence shown here is derived from an EMBL/GenBank/DDBJ whole genome shotgun (WGS) entry which is preliminary data.</text>
</comment>
<dbReference type="GO" id="GO:0043190">
    <property type="term" value="C:ATP-binding cassette (ABC) transporter complex"/>
    <property type="evidence" value="ECO:0007669"/>
    <property type="project" value="InterPro"/>
</dbReference>
<keyword evidence="1" id="KW-0997">Cell inner membrane</keyword>
<dbReference type="AlphaFoldDB" id="A0A5A9W0F8"/>
<feature type="transmembrane region" description="Helical" evidence="1">
    <location>
        <begin position="247"/>
        <end position="275"/>
    </location>
</feature>
<dbReference type="EMBL" id="SMRS01000012">
    <property type="protein sequence ID" value="KAA0873588.1"/>
    <property type="molecule type" value="Genomic_DNA"/>
</dbReference>
<keyword evidence="1" id="KW-1133">Transmembrane helix</keyword>
<sequence length="360" mass="38731">MIDQSSFIRQQGQTLCLCGDWSTAQLGALEDFVRQSSALKPEIADLQRLDSNGALVLYRWLGASALDLSGLTASQVQLLQLVVETAQGEPPQPTPPLGFLAAIGKHSLVNLVHGQQLLTFLGRISLLLLSLCASPRQLKLRLCLDVVQKDGVQAVPIISLLAFLLGAVIAFQAGLQLATYGANVFIVELVSLTMLRELSPLICAIIVAGRSGSAYAAQLATMQMNQEIQALRSLGQDPYVWLILPKLLGLLCVLPLLTVLSMLTGLGGGMLVASVQLELSPYEFLQRLGQEVDVIHVWVGLIKAPVFAFIIVMVGCMQGLLAKGGAEEVGRRTTRSVVQAIFLVIILDALFSILFSHLGW</sequence>
<protein>
    <submittedName>
        <fullName evidence="2">ABC transporter permease</fullName>
    </submittedName>
</protein>
<feature type="transmembrane region" description="Helical" evidence="1">
    <location>
        <begin position="337"/>
        <end position="358"/>
    </location>
</feature>
<proteinExistence type="inferred from homology"/>
<gene>
    <name evidence="2" type="ORF">E1H14_12670</name>
</gene>
<evidence type="ECO:0000313" key="3">
    <source>
        <dbReference type="Proteomes" id="UP000325302"/>
    </source>
</evidence>
<comment type="subcellular location">
    <subcellularLocation>
        <location evidence="1">Cell inner membrane</location>
        <topology evidence="1">Multi-pass membrane protein</topology>
    </subcellularLocation>
</comment>
<dbReference type="Proteomes" id="UP000325302">
    <property type="component" value="Unassembled WGS sequence"/>
</dbReference>